<proteinExistence type="predicted"/>
<keyword evidence="1" id="KW-0378">Hydrolase</keyword>
<dbReference type="Gene3D" id="3.20.20.80">
    <property type="entry name" value="Glycosidases"/>
    <property type="match status" value="1"/>
</dbReference>
<dbReference type="PANTHER" id="PTHR43730">
    <property type="entry name" value="BETA-MANNOSIDASE"/>
    <property type="match status" value="1"/>
</dbReference>
<evidence type="ECO:0000313" key="3">
    <source>
        <dbReference type="Proteomes" id="UP001300502"/>
    </source>
</evidence>
<keyword evidence="1" id="KW-0326">Glycosidase</keyword>
<dbReference type="GO" id="GO:0004567">
    <property type="term" value="F:beta-mannosidase activity"/>
    <property type="evidence" value="ECO:0007669"/>
    <property type="project" value="TreeGrafter"/>
</dbReference>
<dbReference type="EMBL" id="JANCYU010000060">
    <property type="protein sequence ID" value="KAK4528168.1"/>
    <property type="molecule type" value="Genomic_DNA"/>
</dbReference>
<evidence type="ECO:0000313" key="2">
    <source>
        <dbReference type="EMBL" id="KAK4528168.1"/>
    </source>
</evidence>
<keyword evidence="3" id="KW-1185">Reference proteome</keyword>
<dbReference type="PANTHER" id="PTHR43730:SF1">
    <property type="entry name" value="BETA-MANNOSIDASE"/>
    <property type="match status" value="1"/>
</dbReference>
<gene>
    <name evidence="2" type="ORF">GAYE_SCF51G6102</name>
</gene>
<name>A0AAV9IL35_9RHOD</name>
<reference evidence="2 3" key="1">
    <citation type="submission" date="2022-07" db="EMBL/GenBank/DDBJ databases">
        <title>Genome-wide signatures of adaptation to extreme environments.</title>
        <authorList>
            <person name="Cho C.H."/>
            <person name="Yoon H.S."/>
        </authorList>
    </citation>
    <scope>NUCLEOTIDE SEQUENCE [LARGE SCALE GENOMIC DNA]</scope>
    <source>
        <strain evidence="2 3">108.79 E11</strain>
    </source>
</reference>
<dbReference type="InterPro" id="IPR050887">
    <property type="entry name" value="Beta-mannosidase_GH2"/>
</dbReference>
<sequence length="129" mass="15125">MMYFYHTCDEYGLPAWQEFIFACALYPGDTEFLQSVEPETKYQISRLRSHPCLALWFGNNELVQKPEDILENENTKAHYLQLFYELLPQLVSTYDGHRPYAPSSPHHYQDFDKLYSATVVGGDTDFRDV</sequence>
<evidence type="ECO:0000256" key="1">
    <source>
        <dbReference type="ARBA" id="ARBA00023295"/>
    </source>
</evidence>
<comment type="caution">
    <text evidence="2">The sequence shown here is derived from an EMBL/GenBank/DDBJ whole genome shotgun (WGS) entry which is preliminary data.</text>
</comment>
<dbReference type="AlphaFoldDB" id="A0AAV9IL35"/>
<dbReference type="GO" id="GO:0006516">
    <property type="term" value="P:glycoprotein catabolic process"/>
    <property type="evidence" value="ECO:0007669"/>
    <property type="project" value="TreeGrafter"/>
</dbReference>
<dbReference type="SUPFAM" id="SSF51445">
    <property type="entry name" value="(Trans)glycosidases"/>
    <property type="match status" value="1"/>
</dbReference>
<dbReference type="InterPro" id="IPR017853">
    <property type="entry name" value="GH"/>
</dbReference>
<organism evidence="2 3">
    <name type="scientific">Galdieria yellowstonensis</name>
    <dbReference type="NCBI Taxonomy" id="3028027"/>
    <lineage>
        <taxon>Eukaryota</taxon>
        <taxon>Rhodophyta</taxon>
        <taxon>Bangiophyceae</taxon>
        <taxon>Galdieriales</taxon>
        <taxon>Galdieriaceae</taxon>
        <taxon>Galdieria</taxon>
    </lineage>
</organism>
<protein>
    <submittedName>
        <fullName evidence="2">Uncharacterized protein</fullName>
    </submittedName>
</protein>
<accession>A0AAV9IL35</accession>
<dbReference type="Proteomes" id="UP001300502">
    <property type="component" value="Unassembled WGS sequence"/>
</dbReference>